<evidence type="ECO:0000313" key="5">
    <source>
        <dbReference type="Proteomes" id="UP001222027"/>
    </source>
</evidence>
<evidence type="ECO:0000313" key="3">
    <source>
        <dbReference type="EMBL" id="RRT55815.1"/>
    </source>
</evidence>
<gene>
    <name evidence="3" type="ORF">B296_00033957</name>
    <name evidence="2" type="ORF">OPV22_033228</name>
</gene>
<protein>
    <submittedName>
        <fullName evidence="3">Uncharacterized protein</fullName>
    </submittedName>
</protein>
<comment type="caution">
    <text evidence="3">The sequence shown here is derived from an EMBL/GenBank/DDBJ whole genome shotgun (WGS) entry which is preliminary data.</text>
</comment>
<feature type="compositionally biased region" description="Low complexity" evidence="1">
    <location>
        <begin position="36"/>
        <end position="52"/>
    </location>
</feature>
<evidence type="ECO:0000313" key="2">
    <source>
        <dbReference type="EMBL" id="KAJ8460302.1"/>
    </source>
</evidence>
<proteinExistence type="predicted"/>
<feature type="region of interest" description="Disordered" evidence="1">
    <location>
        <begin position="189"/>
        <end position="218"/>
    </location>
</feature>
<feature type="compositionally biased region" description="Basic residues" evidence="1">
    <location>
        <begin position="1"/>
        <end position="10"/>
    </location>
</feature>
<evidence type="ECO:0000313" key="4">
    <source>
        <dbReference type="Proteomes" id="UP000287651"/>
    </source>
</evidence>
<reference evidence="2 5" key="3">
    <citation type="submission" date="2022-12" db="EMBL/GenBank/DDBJ databases">
        <title>Chromosome-scale assembly of the Ensete ventricosum genome.</title>
        <authorList>
            <person name="Dussert Y."/>
            <person name="Stocks J."/>
            <person name="Wendawek A."/>
            <person name="Woldeyes F."/>
            <person name="Nichols R.A."/>
            <person name="Borrell J.S."/>
        </authorList>
    </citation>
    <scope>NUCLEOTIDE SEQUENCE [LARGE SCALE GENOMIC DNA]</scope>
    <source>
        <strain evidence="5">cv. Maze</strain>
        <strain evidence="2">MazeRef_0001</strain>
        <tissue evidence="2">Seeds</tissue>
    </source>
</reference>
<feature type="region of interest" description="Disordered" evidence="1">
    <location>
        <begin position="1"/>
        <end position="72"/>
    </location>
</feature>
<feature type="compositionally biased region" description="Gly residues" evidence="1">
    <location>
        <begin position="200"/>
        <end position="218"/>
    </location>
</feature>
<keyword evidence="5" id="KW-1185">Reference proteome</keyword>
<organism evidence="3 4">
    <name type="scientific">Ensete ventricosum</name>
    <name type="common">Abyssinian banana</name>
    <name type="synonym">Musa ensete</name>
    <dbReference type="NCBI Taxonomy" id="4639"/>
    <lineage>
        <taxon>Eukaryota</taxon>
        <taxon>Viridiplantae</taxon>
        <taxon>Streptophyta</taxon>
        <taxon>Embryophyta</taxon>
        <taxon>Tracheophyta</taxon>
        <taxon>Spermatophyta</taxon>
        <taxon>Magnoliopsida</taxon>
        <taxon>Liliopsida</taxon>
        <taxon>Zingiberales</taxon>
        <taxon>Musaceae</taxon>
        <taxon>Ensete</taxon>
    </lineage>
</organism>
<sequence>MAPKKKKKKNAGQGSKSEQQRGSSSTAVQSPDFEPLEILAEAAASAAPSIPSTQPPPSQEHPLSSTTHPGATPACPPVASFGFHSLSHEELVAIQYSFLMAGGPTAAEDLYEMSKLEDRSLVWLEQGLRIMSSTFPSLTLAVKRLNDLWDKRDVEVIMNSIIGTLENMGVILDGYSMMTKVMVKKLKQDRGGSCSHGGDEGGSSSGGDRGGGSSATPT</sequence>
<dbReference type="EMBL" id="AMZH03009917">
    <property type="protein sequence ID" value="RRT55815.1"/>
    <property type="molecule type" value="Genomic_DNA"/>
</dbReference>
<accession>A0A426YVS1</accession>
<dbReference type="AlphaFoldDB" id="A0A426YVS1"/>
<reference evidence="3 4" key="1">
    <citation type="journal article" date="2014" name="Agronomy (Basel)">
        <title>A Draft Genome Sequence for Ensete ventricosum, the Drought-Tolerant Tree Against Hunger.</title>
        <authorList>
            <person name="Harrison J."/>
            <person name="Moore K.A."/>
            <person name="Paszkiewicz K."/>
            <person name="Jones T."/>
            <person name="Grant M."/>
            <person name="Ambacheew D."/>
            <person name="Muzemil S."/>
            <person name="Studholme D.J."/>
        </authorList>
    </citation>
    <scope>NUCLEOTIDE SEQUENCE [LARGE SCALE GENOMIC DNA]</scope>
</reference>
<dbReference type="Proteomes" id="UP001222027">
    <property type="component" value="Unassembled WGS sequence"/>
</dbReference>
<name>A0A426YVS1_ENSVE</name>
<dbReference type="Proteomes" id="UP000287651">
    <property type="component" value="Unassembled WGS sequence"/>
</dbReference>
<feature type="compositionally biased region" description="Polar residues" evidence="1">
    <location>
        <begin position="12"/>
        <end position="29"/>
    </location>
</feature>
<dbReference type="EMBL" id="JAQQAF010000009">
    <property type="protein sequence ID" value="KAJ8460302.1"/>
    <property type="molecule type" value="Genomic_DNA"/>
</dbReference>
<evidence type="ECO:0000256" key="1">
    <source>
        <dbReference type="SAM" id="MobiDB-lite"/>
    </source>
</evidence>
<reference evidence="3" key="2">
    <citation type="submission" date="2018-09" db="EMBL/GenBank/DDBJ databases">
        <authorList>
            <person name="Harrison J."/>
            <person name="Moore K.A."/>
            <person name="Paszkiewicz K."/>
            <person name="Jones T."/>
            <person name="Grant M."/>
            <person name="Ambacheew D."/>
            <person name="Muzemil S."/>
            <person name="Studholme D."/>
        </authorList>
    </citation>
    <scope>NUCLEOTIDE SEQUENCE</scope>
</reference>